<dbReference type="OrthoDB" id="60822at2759"/>
<dbReference type="AlphaFoldDB" id="L8WZH0"/>
<evidence type="ECO:0000256" key="1">
    <source>
        <dbReference type="SAM" id="MobiDB-lite"/>
    </source>
</evidence>
<keyword evidence="3" id="KW-1185">Reference proteome</keyword>
<name>L8WZH0_THACA</name>
<organism evidence="2 3">
    <name type="scientific">Thanatephorus cucumeris (strain AG1-IA)</name>
    <name type="common">Rice sheath blight fungus</name>
    <name type="synonym">Rhizoctonia solani</name>
    <dbReference type="NCBI Taxonomy" id="983506"/>
    <lineage>
        <taxon>Eukaryota</taxon>
        <taxon>Fungi</taxon>
        <taxon>Dikarya</taxon>
        <taxon>Basidiomycota</taxon>
        <taxon>Agaricomycotina</taxon>
        <taxon>Agaricomycetes</taxon>
        <taxon>Cantharellales</taxon>
        <taxon>Ceratobasidiaceae</taxon>
        <taxon>Rhizoctonia</taxon>
        <taxon>Rhizoctonia solani AG-1</taxon>
    </lineage>
</organism>
<protein>
    <submittedName>
        <fullName evidence="2">Uncharacterized protein</fullName>
    </submittedName>
</protein>
<dbReference type="EMBL" id="AFRT01000995">
    <property type="protein sequence ID" value="ELU41754.1"/>
    <property type="molecule type" value="Genomic_DNA"/>
</dbReference>
<proteinExistence type="predicted"/>
<dbReference type="Proteomes" id="UP000011668">
    <property type="component" value="Unassembled WGS sequence"/>
</dbReference>
<gene>
    <name evidence="2" type="ORF">AG1IA_04226</name>
</gene>
<sequence length="125" mass="13578">MADCETDQCPPAPVYHAPAEVHISTAATTTTTTATNTLDPTTFIAPRSGPAPSVVIEFSRLIYSMLAVPMATSGHMDPDRTLFDLSSPRTILHHPRSPQLDRNGWSFPRLVAPRRLGRPQTSMGP</sequence>
<reference evidence="2 3" key="1">
    <citation type="journal article" date="2013" name="Nat. Commun.">
        <title>The evolution and pathogenic mechanisms of the rice sheath blight pathogen.</title>
        <authorList>
            <person name="Zheng A."/>
            <person name="Lin R."/>
            <person name="Xu L."/>
            <person name="Qin P."/>
            <person name="Tang C."/>
            <person name="Ai P."/>
            <person name="Zhang D."/>
            <person name="Liu Y."/>
            <person name="Sun Z."/>
            <person name="Feng H."/>
            <person name="Wang Y."/>
            <person name="Chen Y."/>
            <person name="Liang X."/>
            <person name="Fu R."/>
            <person name="Li Q."/>
            <person name="Zhang J."/>
            <person name="Yu X."/>
            <person name="Xie Z."/>
            <person name="Ding L."/>
            <person name="Guan P."/>
            <person name="Tang J."/>
            <person name="Liang Y."/>
            <person name="Wang S."/>
            <person name="Deng Q."/>
            <person name="Li S."/>
            <person name="Zhu J."/>
            <person name="Wang L."/>
            <person name="Liu H."/>
            <person name="Li P."/>
        </authorList>
    </citation>
    <scope>NUCLEOTIDE SEQUENCE [LARGE SCALE GENOMIC DNA]</scope>
    <source>
        <strain evidence="3">AG-1 IA</strain>
    </source>
</reference>
<evidence type="ECO:0000313" key="2">
    <source>
        <dbReference type="EMBL" id="ELU41754.1"/>
    </source>
</evidence>
<evidence type="ECO:0000313" key="3">
    <source>
        <dbReference type="Proteomes" id="UP000011668"/>
    </source>
</evidence>
<comment type="caution">
    <text evidence="2">The sequence shown here is derived from an EMBL/GenBank/DDBJ whole genome shotgun (WGS) entry which is preliminary data.</text>
</comment>
<feature type="region of interest" description="Disordered" evidence="1">
    <location>
        <begin position="26"/>
        <end position="49"/>
    </location>
</feature>
<accession>L8WZH0</accession>
<feature type="compositionally biased region" description="Low complexity" evidence="1">
    <location>
        <begin position="26"/>
        <end position="42"/>
    </location>
</feature>
<feature type="region of interest" description="Disordered" evidence="1">
    <location>
        <begin position="93"/>
        <end position="125"/>
    </location>
</feature>
<dbReference type="HOGENOM" id="CLU_1994138_0_0_1"/>